<keyword evidence="6" id="KW-1185">Reference proteome</keyword>
<protein>
    <recommendedName>
        <fullName evidence="4">PCI domain-containing protein</fullName>
    </recommendedName>
</protein>
<organism evidence="5 6">
    <name type="scientific">Cyclotella atomus</name>
    <dbReference type="NCBI Taxonomy" id="382360"/>
    <lineage>
        <taxon>Eukaryota</taxon>
        <taxon>Sar</taxon>
        <taxon>Stramenopiles</taxon>
        <taxon>Ochrophyta</taxon>
        <taxon>Bacillariophyta</taxon>
        <taxon>Coscinodiscophyceae</taxon>
        <taxon>Thalassiosirophycidae</taxon>
        <taxon>Stephanodiscales</taxon>
        <taxon>Stephanodiscaceae</taxon>
        <taxon>Cyclotella</taxon>
    </lineage>
</organism>
<sequence>MTTTTASKSELLLELASPSLSPSLLQPLLHRLFSHPSIYNGFVPILELPSVRSALAHSSDAQHRAIVRTVQLFGYGCINDYHEALTSGNDAVMTLNDAQLDKLRMLTVISILKDRIIDDDGMNTDRRHKKKKLKVLSIPYSTLFAALHLPDENVRRLEDVLIQCIYNNLLCGKLDQCSKCLIVEPNRSLLVDDSAAAGTFAAANNNQVVCGSFLSRDIPSSQHHDDPSISKMMHTLESFLQHSQSLLTTLEKCALANASIRKHEDIRWKEVNRMVAEGGASVKFGALERDMESSGGGMMGERDRSSKRSKMQGIMRGLI</sequence>
<evidence type="ECO:0000256" key="1">
    <source>
        <dbReference type="ARBA" id="ARBA00008482"/>
    </source>
</evidence>
<evidence type="ECO:0000256" key="3">
    <source>
        <dbReference type="SAM" id="MobiDB-lite"/>
    </source>
</evidence>
<dbReference type="InterPro" id="IPR000717">
    <property type="entry name" value="PCI_dom"/>
</dbReference>
<evidence type="ECO:0000313" key="6">
    <source>
        <dbReference type="Proteomes" id="UP001530400"/>
    </source>
</evidence>
<dbReference type="InterPro" id="IPR045237">
    <property type="entry name" value="COPS7/eIF3m"/>
</dbReference>
<proteinExistence type="inferred from homology"/>
<dbReference type="EMBL" id="JALLPJ020000949">
    <property type="protein sequence ID" value="KAL3779196.1"/>
    <property type="molecule type" value="Genomic_DNA"/>
</dbReference>
<feature type="domain" description="PCI" evidence="4">
    <location>
        <begin position="136"/>
        <end position="184"/>
    </location>
</feature>
<feature type="region of interest" description="Disordered" evidence="3">
    <location>
        <begin position="290"/>
        <end position="319"/>
    </location>
</feature>
<evidence type="ECO:0000313" key="5">
    <source>
        <dbReference type="EMBL" id="KAL3779196.1"/>
    </source>
</evidence>
<dbReference type="PANTHER" id="PTHR15350:SF5">
    <property type="entry name" value="COP9 SIGNALOSOME COMPLEX SUBUNIT 7"/>
    <property type="match status" value="1"/>
</dbReference>
<accession>A0ABD3NW84</accession>
<dbReference type="AlphaFoldDB" id="A0ABD3NW84"/>
<keyword evidence="2" id="KW-0736">Signalosome</keyword>
<dbReference type="PANTHER" id="PTHR15350">
    <property type="entry name" value="COP9 SIGNALOSOME COMPLEX SUBUNIT 7/DENDRITIC CELL PROTEIN GA17"/>
    <property type="match status" value="1"/>
</dbReference>
<dbReference type="GO" id="GO:0008180">
    <property type="term" value="C:COP9 signalosome"/>
    <property type="evidence" value="ECO:0007669"/>
    <property type="project" value="UniProtKB-KW"/>
</dbReference>
<comment type="caution">
    <text evidence="5">The sequence shown here is derived from an EMBL/GenBank/DDBJ whole genome shotgun (WGS) entry which is preliminary data.</text>
</comment>
<dbReference type="Proteomes" id="UP001530400">
    <property type="component" value="Unassembled WGS sequence"/>
</dbReference>
<evidence type="ECO:0000256" key="2">
    <source>
        <dbReference type="ARBA" id="ARBA00022790"/>
    </source>
</evidence>
<dbReference type="Pfam" id="PF01399">
    <property type="entry name" value="PCI"/>
    <property type="match status" value="1"/>
</dbReference>
<name>A0ABD3NW84_9STRA</name>
<evidence type="ECO:0000259" key="4">
    <source>
        <dbReference type="Pfam" id="PF01399"/>
    </source>
</evidence>
<comment type="similarity">
    <text evidence="1">Belongs to the CSN7/EIF3M family. CSN7 subfamily.</text>
</comment>
<reference evidence="5 6" key="1">
    <citation type="submission" date="2024-10" db="EMBL/GenBank/DDBJ databases">
        <title>Updated reference genomes for cyclostephanoid diatoms.</title>
        <authorList>
            <person name="Roberts W.R."/>
            <person name="Alverson A.J."/>
        </authorList>
    </citation>
    <scope>NUCLEOTIDE SEQUENCE [LARGE SCALE GENOMIC DNA]</scope>
    <source>
        <strain evidence="5 6">AJA010-31</strain>
    </source>
</reference>
<gene>
    <name evidence="5" type="ORF">ACHAWO_008102</name>
</gene>